<reference evidence="1" key="1">
    <citation type="submission" date="2020-05" db="EMBL/GenBank/DDBJ databases">
        <title>Large-scale comparative analyses of tick genomes elucidate their genetic diversity and vector capacities.</title>
        <authorList>
            <person name="Jia N."/>
            <person name="Wang J."/>
            <person name="Shi W."/>
            <person name="Du L."/>
            <person name="Sun Y."/>
            <person name="Zhan W."/>
            <person name="Jiang J."/>
            <person name="Wang Q."/>
            <person name="Zhang B."/>
            <person name="Ji P."/>
            <person name="Sakyi L.B."/>
            <person name="Cui X."/>
            <person name="Yuan T."/>
            <person name="Jiang B."/>
            <person name="Yang W."/>
            <person name="Lam T.T.-Y."/>
            <person name="Chang Q."/>
            <person name="Ding S."/>
            <person name="Wang X."/>
            <person name="Zhu J."/>
            <person name="Ruan X."/>
            <person name="Zhao L."/>
            <person name="Wei J."/>
            <person name="Que T."/>
            <person name="Du C."/>
            <person name="Cheng J."/>
            <person name="Dai P."/>
            <person name="Han X."/>
            <person name="Huang E."/>
            <person name="Gao Y."/>
            <person name="Liu J."/>
            <person name="Shao H."/>
            <person name="Ye R."/>
            <person name="Li L."/>
            <person name="Wei W."/>
            <person name="Wang X."/>
            <person name="Wang C."/>
            <person name="Yang T."/>
            <person name="Huo Q."/>
            <person name="Li W."/>
            <person name="Guo W."/>
            <person name="Chen H."/>
            <person name="Zhou L."/>
            <person name="Ni X."/>
            <person name="Tian J."/>
            <person name="Zhou Y."/>
            <person name="Sheng Y."/>
            <person name="Liu T."/>
            <person name="Pan Y."/>
            <person name="Xia L."/>
            <person name="Li J."/>
            <person name="Zhao F."/>
            <person name="Cao W."/>
        </authorList>
    </citation>
    <scope>NUCLEOTIDE SEQUENCE</scope>
    <source>
        <strain evidence="1">Hyas-2018</strain>
    </source>
</reference>
<evidence type="ECO:0000313" key="1">
    <source>
        <dbReference type="EMBL" id="KAH6926319.1"/>
    </source>
</evidence>
<name>A0ACB7S0L3_HYAAI</name>
<evidence type="ECO:0000313" key="2">
    <source>
        <dbReference type="Proteomes" id="UP000821845"/>
    </source>
</evidence>
<accession>A0ACB7S0L3</accession>
<organism evidence="1 2">
    <name type="scientific">Hyalomma asiaticum</name>
    <name type="common">Tick</name>
    <dbReference type="NCBI Taxonomy" id="266040"/>
    <lineage>
        <taxon>Eukaryota</taxon>
        <taxon>Metazoa</taxon>
        <taxon>Ecdysozoa</taxon>
        <taxon>Arthropoda</taxon>
        <taxon>Chelicerata</taxon>
        <taxon>Arachnida</taxon>
        <taxon>Acari</taxon>
        <taxon>Parasitiformes</taxon>
        <taxon>Ixodida</taxon>
        <taxon>Ixodoidea</taxon>
        <taxon>Ixodidae</taxon>
        <taxon>Hyalomminae</taxon>
        <taxon>Hyalomma</taxon>
    </lineage>
</organism>
<dbReference type="EMBL" id="CM023487">
    <property type="protein sequence ID" value="KAH6926319.1"/>
    <property type="molecule type" value="Genomic_DNA"/>
</dbReference>
<gene>
    <name evidence="1" type="ORF">HPB50_016787</name>
</gene>
<dbReference type="Proteomes" id="UP000821845">
    <property type="component" value="Chromosome 7"/>
</dbReference>
<protein>
    <submittedName>
        <fullName evidence="1">Uncharacterized protein</fullName>
    </submittedName>
</protein>
<proteinExistence type="predicted"/>
<sequence length="497" mass="52680">MADPVFRPATSPSPRRDTERTPARRRAASVQCSRMLRHLLASAEAVRLQHERLLRASETRPFNTTLPDPVVLALHNLPTPAADDTAALAAATTSAVPAAPGPSCDPSAVPLLHDSDAEAELMDTTATRKRLRPSESSDDEGCSRKVPAIAAEVPQCSPPTPHLRPLIQSKAQRRRERKAAAAVSAARLSTGAGTEASTVPPSTAANATPAVATTTAPQLTVLFRPTGAGAVFPRTARLSLAKALSALAGIRDVRVSTKKTVVAADAVTVEWRERLLAITELAGIPGILGENPEEELLAGLESEVPVLGGRSQGTALILDFAASVPPARVRLFRMAHQARACRPRPLQCERCGSYGHVTATCSRPQRCLRCGGGPHGDSPCAVKARCIHCGQAHAATSPNCQLWQTERHLATIKATAPTFIPHREAMGALRQPPAAPPVPPPTCHPGGLSYGQAARPVQKGARKPPAKQQAPPQQPEDQERAHLRLRTKTVAYKPCRS</sequence>
<keyword evidence="2" id="KW-1185">Reference proteome</keyword>
<comment type="caution">
    <text evidence="1">The sequence shown here is derived from an EMBL/GenBank/DDBJ whole genome shotgun (WGS) entry which is preliminary data.</text>
</comment>